<dbReference type="AlphaFoldDB" id="A0A161Y1J0"/>
<accession>A0A161Y1J0</accession>
<name>A0A161Y1J0_9GAMM</name>
<gene>
    <name evidence="1" type="ORF">N476_17955</name>
</gene>
<dbReference type="Proteomes" id="UP000076503">
    <property type="component" value="Unassembled WGS sequence"/>
</dbReference>
<organism evidence="1 2">
    <name type="scientific">Pseudoalteromonas luteoviolacea H33</name>
    <dbReference type="NCBI Taxonomy" id="1365251"/>
    <lineage>
        <taxon>Bacteria</taxon>
        <taxon>Pseudomonadati</taxon>
        <taxon>Pseudomonadota</taxon>
        <taxon>Gammaproteobacteria</taxon>
        <taxon>Alteromonadales</taxon>
        <taxon>Pseudoalteromonadaceae</taxon>
        <taxon>Pseudoalteromonas</taxon>
    </lineage>
</organism>
<dbReference type="PATRIC" id="fig|1365251.3.peg.2893"/>
<dbReference type="RefSeq" id="WP_063362299.1">
    <property type="nucleotide sequence ID" value="NZ_AUXZ01000079.1"/>
</dbReference>
<comment type="caution">
    <text evidence="1">The sequence shown here is derived from an EMBL/GenBank/DDBJ whole genome shotgun (WGS) entry which is preliminary data.</text>
</comment>
<proteinExistence type="predicted"/>
<evidence type="ECO:0000313" key="1">
    <source>
        <dbReference type="EMBL" id="KZN49890.1"/>
    </source>
</evidence>
<protein>
    <submittedName>
        <fullName evidence="1">Uncharacterized protein</fullName>
    </submittedName>
</protein>
<dbReference type="EMBL" id="AUXZ01000079">
    <property type="protein sequence ID" value="KZN49890.1"/>
    <property type="molecule type" value="Genomic_DNA"/>
</dbReference>
<evidence type="ECO:0000313" key="2">
    <source>
        <dbReference type="Proteomes" id="UP000076503"/>
    </source>
</evidence>
<sequence>MSYLPVTLHFIGKSIEFKTLDELSKFINDEKASFDWLRLNKGVFSNFSKFFLQNCINEVFNWFTPLLNNWTDESTPSDDAIDKINRCLAAVNFPFTHTAERNLIEEKVEVLWFNKPGHNFRWYDYHLTRGVKWPENVEHLVKSLNLKQLA</sequence>
<reference evidence="1 2" key="1">
    <citation type="submission" date="2013-07" db="EMBL/GenBank/DDBJ databases">
        <title>Comparative Genomic and Metabolomic Analysis of Twelve Strains of Pseudoalteromonas luteoviolacea.</title>
        <authorList>
            <person name="Vynne N.G."/>
            <person name="Mansson M."/>
            <person name="Gram L."/>
        </authorList>
    </citation>
    <scope>NUCLEOTIDE SEQUENCE [LARGE SCALE GENOMIC DNA]</scope>
    <source>
        <strain evidence="1 2">H33</strain>
    </source>
</reference>